<dbReference type="InterPro" id="IPR000160">
    <property type="entry name" value="GGDEF_dom"/>
</dbReference>
<dbReference type="InterPro" id="IPR000014">
    <property type="entry name" value="PAS"/>
</dbReference>
<evidence type="ECO:0000256" key="1">
    <source>
        <dbReference type="ARBA" id="ARBA00001946"/>
    </source>
</evidence>
<sequence>MMYWSFLIPLQTGVFTGNCTTPATGLCVFWRVARSLPMRQSRLVFFCLLHDTPRDMTEEDQAFLRDLARLAAGIIERDGTQVRLEEDVDALREGERRMTLAIAGSGTGIWDRDIKAGEIYYSAGWKAILGYTDTEISNRIEDSYTRIHPDDLDYVRAAIRAHFEQQTASYEVEHRIRCKDGHYKWISSRGRVVSRDADGTPLRMIGTTTDVSAIRGLSERLQQTVDLLTNLTNEVPGLVFQYQRTPRGESFFSYASAGIQDMYELTPEQVVADDSAVNRLVHPDDLPGYLMSFDVSAESLAPWHFEYRVWLPRQGLRWRQGDARPVRLSDGSTLWHGFITDITERKRIEAELQEFATVDFLTQLPNRRHFMMQIEAELTKVQRALVRRSAVLMCDLDHFKLINDQWGHSVGDQALRHFAAILRDQLNAWDLAGRVGGEEFAVVLSGKDIGQAAAFAQLLQQRITGTPLLVGGQHIPLTVSVGVSVIMASDASADAALSRGDQALYRAKKNGRNRIECYEVV</sequence>
<dbReference type="Pfam" id="PF08447">
    <property type="entry name" value="PAS_3"/>
    <property type="match status" value="2"/>
</dbReference>
<comment type="cofactor">
    <cofactor evidence="1">
        <name>Mg(2+)</name>
        <dbReference type="ChEBI" id="CHEBI:18420"/>
    </cofactor>
</comment>
<dbReference type="FunFam" id="3.30.70.270:FF:000001">
    <property type="entry name" value="Diguanylate cyclase domain protein"/>
    <property type="match status" value="1"/>
</dbReference>
<evidence type="ECO:0000259" key="4">
    <source>
        <dbReference type="PROSITE" id="PS50113"/>
    </source>
</evidence>
<feature type="domain" description="GGDEF" evidence="5">
    <location>
        <begin position="387"/>
        <end position="520"/>
    </location>
</feature>
<dbReference type="SMART" id="SM00086">
    <property type="entry name" value="PAC"/>
    <property type="match status" value="2"/>
</dbReference>
<proteinExistence type="predicted"/>
<dbReference type="CDD" id="cd00130">
    <property type="entry name" value="PAS"/>
    <property type="match status" value="2"/>
</dbReference>
<protein>
    <submittedName>
        <fullName evidence="6">Diguanylate cyclase</fullName>
    </submittedName>
</protein>
<evidence type="ECO:0000259" key="5">
    <source>
        <dbReference type="PROSITE" id="PS50887"/>
    </source>
</evidence>
<dbReference type="PROSITE" id="PS50887">
    <property type="entry name" value="GGDEF"/>
    <property type="match status" value="1"/>
</dbReference>
<name>A0A6I5RN60_9PSED</name>
<dbReference type="Gene3D" id="3.30.70.270">
    <property type="match status" value="1"/>
</dbReference>
<dbReference type="SUPFAM" id="SSF55073">
    <property type="entry name" value="Nucleotide cyclase"/>
    <property type="match status" value="1"/>
</dbReference>
<dbReference type="GO" id="GO:0003824">
    <property type="term" value="F:catalytic activity"/>
    <property type="evidence" value="ECO:0007669"/>
    <property type="project" value="UniProtKB-ARBA"/>
</dbReference>
<dbReference type="Gene3D" id="3.30.450.20">
    <property type="entry name" value="PAS domain"/>
    <property type="match status" value="2"/>
</dbReference>
<evidence type="ECO:0000259" key="3">
    <source>
        <dbReference type="PROSITE" id="PS50112"/>
    </source>
</evidence>
<evidence type="ECO:0000313" key="6">
    <source>
        <dbReference type="EMBL" id="NES09016.1"/>
    </source>
</evidence>
<dbReference type="SUPFAM" id="SSF55785">
    <property type="entry name" value="PYP-like sensor domain (PAS domain)"/>
    <property type="match status" value="2"/>
</dbReference>
<dbReference type="InterPro" id="IPR001610">
    <property type="entry name" value="PAC"/>
</dbReference>
<comment type="subcellular location">
    <subcellularLocation>
        <location evidence="2">Cell inner membrane</location>
    </subcellularLocation>
</comment>
<feature type="domain" description="PAC" evidence="4">
    <location>
        <begin position="170"/>
        <end position="223"/>
    </location>
</feature>
<gene>
    <name evidence="6" type="ORF">G3O07_03575</name>
</gene>
<feature type="domain" description="PAC" evidence="4">
    <location>
        <begin position="303"/>
        <end position="354"/>
    </location>
</feature>
<dbReference type="PANTHER" id="PTHR44757:SF2">
    <property type="entry name" value="BIOFILM ARCHITECTURE MAINTENANCE PROTEIN MBAA"/>
    <property type="match status" value="1"/>
</dbReference>
<dbReference type="SMART" id="SM00091">
    <property type="entry name" value="PAS"/>
    <property type="match status" value="2"/>
</dbReference>
<dbReference type="NCBIfam" id="TIGR00229">
    <property type="entry name" value="sensory_box"/>
    <property type="match status" value="1"/>
</dbReference>
<evidence type="ECO:0000256" key="2">
    <source>
        <dbReference type="ARBA" id="ARBA00004533"/>
    </source>
</evidence>
<feature type="domain" description="PAS" evidence="3">
    <location>
        <begin position="94"/>
        <end position="166"/>
    </location>
</feature>
<dbReference type="SMART" id="SM00267">
    <property type="entry name" value="GGDEF"/>
    <property type="match status" value="1"/>
</dbReference>
<organism evidence="6 7">
    <name type="scientific">Pseudomonas laurentiana</name>
    <dbReference type="NCBI Taxonomy" id="2364649"/>
    <lineage>
        <taxon>Bacteria</taxon>
        <taxon>Pseudomonadati</taxon>
        <taxon>Pseudomonadota</taxon>
        <taxon>Gammaproteobacteria</taxon>
        <taxon>Pseudomonadales</taxon>
        <taxon>Pseudomonadaceae</taxon>
        <taxon>Pseudomonas</taxon>
    </lineage>
</organism>
<comment type="caution">
    <text evidence="6">The sequence shown here is derived from an EMBL/GenBank/DDBJ whole genome shotgun (WGS) entry which is preliminary data.</text>
</comment>
<dbReference type="InterPro" id="IPR000700">
    <property type="entry name" value="PAS-assoc_C"/>
</dbReference>
<dbReference type="PROSITE" id="PS50113">
    <property type="entry name" value="PAC"/>
    <property type="match status" value="2"/>
</dbReference>
<dbReference type="InterPro" id="IPR029787">
    <property type="entry name" value="Nucleotide_cyclase"/>
</dbReference>
<dbReference type="GO" id="GO:0005886">
    <property type="term" value="C:plasma membrane"/>
    <property type="evidence" value="ECO:0007669"/>
    <property type="project" value="UniProtKB-SubCell"/>
</dbReference>
<dbReference type="Pfam" id="PF00990">
    <property type="entry name" value="GGDEF"/>
    <property type="match status" value="1"/>
</dbReference>
<dbReference type="NCBIfam" id="TIGR00254">
    <property type="entry name" value="GGDEF"/>
    <property type="match status" value="1"/>
</dbReference>
<reference evidence="6 7" key="1">
    <citation type="submission" date="2020-02" db="EMBL/GenBank/DDBJ databases">
        <title>Broccoli isolated Pseudomonas sp.</title>
        <authorList>
            <person name="Fujikawa T."/>
            <person name="Sawada H."/>
        </authorList>
    </citation>
    <scope>NUCLEOTIDE SEQUENCE [LARGE SCALE GENOMIC DNA]</scope>
    <source>
        <strain evidence="6 7">JCM 32154</strain>
    </source>
</reference>
<dbReference type="CDD" id="cd01949">
    <property type="entry name" value="GGDEF"/>
    <property type="match status" value="1"/>
</dbReference>
<dbReference type="AlphaFoldDB" id="A0A6I5RN60"/>
<evidence type="ECO:0000313" key="7">
    <source>
        <dbReference type="Proteomes" id="UP000471751"/>
    </source>
</evidence>
<dbReference type="InterPro" id="IPR052155">
    <property type="entry name" value="Biofilm_reg_signaling"/>
</dbReference>
<dbReference type="Proteomes" id="UP000471751">
    <property type="component" value="Unassembled WGS sequence"/>
</dbReference>
<dbReference type="InterPro" id="IPR043128">
    <property type="entry name" value="Rev_trsase/Diguanyl_cyclase"/>
</dbReference>
<dbReference type="PANTHER" id="PTHR44757">
    <property type="entry name" value="DIGUANYLATE CYCLASE DGCP"/>
    <property type="match status" value="1"/>
</dbReference>
<dbReference type="InterPro" id="IPR035965">
    <property type="entry name" value="PAS-like_dom_sf"/>
</dbReference>
<accession>A0A6I5RN60</accession>
<keyword evidence="7" id="KW-1185">Reference proteome</keyword>
<dbReference type="PROSITE" id="PS50112">
    <property type="entry name" value="PAS"/>
    <property type="match status" value="1"/>
</dbReference>
<dbReference type="EMBL" id="JAAHBT010000031">
    <property type="protein sequence ID" value="NES09016.1"/>
    <property type="molecule type" value="Genomic_DNA"/>
</dbReference>
<dbReference type="InterPro" id="IPR013655">
    <property type="entry name" value="PAS_fold_3"/>
</dbReference>